<accession>A0A3N6PVP8</accession>
<sequence length="184" mass="21183">MLTIGTQKSDRISTITNTTWAEYISLDLPSKRVSFRNGVITIVSPGRNHELIGDYIRLIILAYCRNLNMPIFTFNQTTLKEEGKEGKEPDVAYCFEIDKDKPDLAVEINLTSGSMDDLTKYQYLKIPEVWLWENNKVKFFVYRDSGYLELTISNSLPNLNSDRVTTIVNSCFGKSVLEVENYFR</sequence>
<dbReference type="OrthoDB" id="5768410at2"/>
<dbReference type="Proteomes" id="UP000269154">
    <property type="component" value="Unassembled WGS sequence"/>
</dbReference>
<dbReference type="GO" id="GO:0004519">
    <property type="term" value="F:endonuclease activity"/>
    <property type="evidence" value="ECO:0007669"/>
    <property type="project" value="UniProtKB-KW"/>
</dbReference>
<dbReference type="PANTHER" id="PTHR47152:SF4">
    <property type="entry name" value="SLR0445 PROTEIN"/>
    <property type="match status" value="1"/>
</dbReference>
<dbReference type="CDD" id="cd06260">
    <property type="entry name" value="DUF820-like"/>
    <property type="match status" value="1"/>
</dbReference>
<feature type="domain" description="Putative restriction endonuclease" evidence="1">
    <location>
        <begin position="20"/>
        <end position="161"/>
    </location>
</feature>
<dbReference type="Gene3D" id="3.90.1570.10">
    <property type="entry name" value="tt1808, chain A"/>
    <property type="match status" value="1"/>
</dbReference>
<protein>
    <submittedName>
        <fullName evidence="2">Uma2 family endonuclease</fullName>
    </submittedName>
</protein>
<dbReference type="EMBL" id="RCBY01000265">
    <property type="protein sequence ID" value="RQH27387.1"/>
    <property type="molecule type" value="Genomic_DNA"/>
</dbReference>
<comment type="caution">
    <text evidence="2">The sequence shown here is derived from an EMBL/GenBank/DDBJ whole genome shotgun (WGS) entry which is preliminary data.</text>
</comment>
<evidence type="ECO:0000313" key="2">
    <source>
        <dbReference type="EMBL" id="RQH27387.1"/>
    </source>
</evidence>
<dbReference type="AlphaFoldDB" id="A0A3N6PVP8"/>
<name>A0A3N6PVP8_9CYAN</name>
<evidence type="ECO:0000313" key="3">
    <source>
        <dbReference type="Proteomes" id="UP000269154"/>
    </source>
</evidence>
<dbReference type="PANTHER" id="PTHR47152">
    <property type="entry name" value="SLR2084 PROTEIN-RELATED"/>
    <property type="match status" value="1"/>
</dbReference>
<evidence type="ECO:0000259" key="1">
    <source>
        <dbReference type="Pfam" id="PF05685"/>
    </source>
</evidence>
<proteinExistence type="predicted"/>
<dbReference type="InterPro" id="IPR011335">
    <property type="entry name" value="Restrct_endonuc-II-like"/>
</dbReference>
<keyword evidence="2" id="KW-0378">Hydrolase</keyword>
<dbReference type="InterPro" id="IPR012296">
    <property type="entry name" value="Nuclease_put_TT1808"/>
</dbReference>
<keyword evidence="2" id="KW-0540">Nuclease</keyword>
<keyword evidence="2" id="KW-0255">Endonuclease</keyword>
<reference evidence="2 3" key="1">
    <citation type="journal article" date="2018" name="ACS Chem. Biol.">
        <title>Ketoreductase domain dysfunction expands chemodiversity: malyngamide biosynthesis in the cyanobacterium Okeania hirsuta.</title>
        <authorList>
            <person name="Moss N.A."/>
            <person name="Leao T."/>
            <person name="Rankin M."/>
            <person name="McCullough T.M."/>
            <person name="Qu P."/>
            <person name="Korobeynikov A."/>
            <person name="Smith J.L."/>
            <person name="Gerwick L."/>
            <person name="Gerwick W.H."/>
        </authorList>
    </citation>
    <scope>NUCLEOTIDE SEQUENCE [LARGE SCALE GENOMIC DNA]</scope>
    <source>
        <strain evidence="2 3">PAB10Feb10-1</strain>
    </source>
</reference>
<keyword evidence="3" id="KW-1185">Reference proteome</keyword>
<gene>
    <name evidence="2" type="ORF">D5R40_28015</name>
</gene>
<dbReference type="SUPFAM" id="SSF52980">
    <property type="entry name" value="Restriction endonuclease-like"/>
    <property type="match status" value="1"/>
</dbReference>
<organism evidence="2 3">
    <name type="scientific">Okeania hirsuta</name>
    <dbReference type="NCBI Taxonomy" id="1458930"/>
    <lineage>
        <taxon>Bacteria</taxon>
        <taxon>Bacillati</taxon>
        <taxon>Cyanobacteriota</taxon>
        <taxon>Cyanophyceae</taxon>
        <taxon>Oscillatoriophycideae</taxon>
        <taxon>Oscillatoriales</taxon>
        <taxon>Microcoleaceae</taxon>
        <taxon>Okeania</taxon>
    </lineage>
</organism>
<dbReference type="Pfam" id="PF05685">
    <property type="entry name" value="Uma2"/>
    <property type="match status" value="1"/>
</dbReference>
<dbReference type="RefSeq" id="WP_124147638.1">
    <property type="nucleotide sequence ID" value="NZ_CAWOKI010000300.1"/>
</dbReference>
<dbReference type="InterPro" id="IPR008538">
    <property type="entry name" value="Uma2"/>
</dbReference>